<dbReference type="PANTHER" id="PTHR15503:SF22">
    <property type="entry name" value="TRANSPOSON TY3-I GAG POLYPROTEIN"/>
    <property type="match status" value="1"/>
</dbReference>
<dbReference type="Proteomes" id="UP000308730">
    <property type="component" value="Unassembled WGS sequence"/>
</dbReference>
<dbReference type="GO" id="GO:0006397">
    <property type="term" value="P:mRNA processing"/>
    <property type="evidence" value="ECO:0007669"/>
    <property type="project" value="UniProtKB-KW"/>
</dbReference>
<evidence type="ECO:0000259" key="4">
    <source>
        <dbReference type="PROSITE" id="PS50158"/>
    </source>
</evidence>
<feature type="compositionally biased region" description="Low complexity" evidence="3">
    <location>
        <begin position="360"/>
        <end position="379"/>
    </location>
</feature>
<feature type="domain" description="CCHC-type" evidence="4">
    <location>
        <begin position="407"/>
        <end position="422"/>
    </location>
</feature>
<dbReference type="PROSITE" id="PS50158">
    <property type="entry name" value="ZF_CCHC"/>
    <property type="match status" value="1"/>
</dbReference>
<comment type="caution">
    <text evidence="5">The sequence shown here is derived from an EMBL/GenBank/DDBJ whole genome shotgun (WGS) entry which is preliminary data.</text>
</comment>
<keyword evidence="2" id="KW-0863">Zinc-finger</keyword>
<gene>
    <name evidence="5" type="ORF">EUX98_g8483</name>
</gene>
<proteinExistence type="predicted"/>
<feature type="region of interest" description="Disordered" evidence="3">
    <location>
        <begin position="1"/>
        <end position="32"/>
    </location>
</feature>
<feature type="compositionally biased region" description="Acidic residues" evidence="3">
    <location>
        <begin position="83"/>
        <end position="95"/>
    </location>
</feature>
<dbReference type="InterPro" id="IPR005162">
    <property type="entry name" value="Retrotrans_gag_dom"/>
</dbReference>
<evidence type="ECO:0000256" key="1">
    <source>
        <dbReference type="ARBA" id="ARBA00022664"/>
    </source>
</evidence>
<evidence type="ECO:0000313" key="5">
    <source>
        <dbReference type="EMBL" id="THH20972.1"/>
    </source>
</evidence>
<dbReference type="SUPFAM" id="SSF57756">
    <property type="entry name" value="Retrovirus zinc finger-like domains"/>
    <property type="match status" value="1"/>
</dbReference>
<dbReference type="EMBL" id="SGPM01000469">
    <property type="protein sequence ID" value="THH20972.1"/>
    <property type="molecule type" value="Genomic_DNA"/>
</dbReference>
<name>A0A4S4M6S7_9APHY</name>
<feature type="region of interest" description="Disordered" evidence="3">
    <location>
        <begin position="46"/>
        <end position="121"/>
    </location>
</feature>
<protein>
    <recommendedName>
        <fullName evidence="4">CCHC-type domain-containing protein</fullName>
    </recommendedName>
</protein>
<dbReference type="OrthoDB" id="5552562at2759"/>
<dbReference type="GO" id="GO:0003676">
    <property type="term" value="F:nucleic acid binding"/>
    <property type="evidence" value="ECO:0007669"/>
    <property type="project" value="InterPro"/>
</dbReference>
<accession>A0A4S4M6S7</accession>
<dbReference type="Pfam" id="PF03732">
    <property type="entry name" value="Retrotrans_gag"/>
    <property type="match status" value="1"/>
</dbReference>
<evidence type="ECO:0000256" key="2">
    <source>
        <dbReference type="PROSITE-ProRule" id="PRU00047"/>
    </source>
</evidence>
<feature type="compositionally biased region" description="Basic and acidic residues" evidence="3">
    <location>
        <begin position="380"/>
        <end position="397"/>
    </location>
</feature>
<evidence type="ECO:0000313" key="6">
    <source>
        <dbReference type="Proteomes" id="UP000308730"/>
    </source>
</evidence>
<dbReference type="AlphaFoldDB" id="A0A4S4M6S7"/>
<feature type="region of interest" description="Disordered" evidence="3">
    <location>
        <begin position="411"/>
        <end position="443"/>
    </location>
</feature>
<keyword evidence="2" id="KW-0479">Metal-binding</keyword>
<dbReference type="InterPro" id="IPR032567">
    <property type="entry name" value="RTL1-rel"/>
</dbReference>
<feature type="compositionally biased region" description="Basic and acidic residues" evidence="3">
    <location>
        <begin position="106"/>
        <end position="121"/>
    </location>
</feature>
<keyword evidence="1" id="KW-0507">mRNA processing</keyword>
<dbReference type="InterPro" id="IPR036875">
    <property type="entry name" value="Znf_CCHC_sf"/>
</dbReference>
<dbReference type="GO" id="GO:0008270">
    <property type="term" value="F:zinc ion binding"/>
    <property type="evidence" value="ECO:0007669"/>
    <property type="project" value="UniProtKB-KW"/>
</dbReference>
<organism evidence="5 6">
    <name type="scientific">Antrodiella citrinella</name>
    <dbReference type="NCBI Taxonomy" id="2447956"/>
    <lineage>
        <taxon>Eukaryota</taxon>
        <taxon>Fungi</taxon>
        <taxon>Dikarya</taxon>
        <taxon>Basidiomycota</taxon>
        <taxon>Agaricomycotina</taxon>
        <taxon>Agaricomycetes</taxon>
        <taxon>Polyporales</taxon>
        <taxon>Steccherinaceae</taxon>
        <taxon>Antrodiella</taxon>
    </lineage>
</organism>
<feature type="region of interest" description="Disordered" evidence="3">
    <location>
        <begin position="338"/>
        <end position="397"/>
    </location>
</feature>
<keyword evidence="6" id="KW-1185">Reference proteome</keyword>
<sequence length="443" mass="49683">MAPLARTPARRRSDPPHFSSPLYQPPVIPPHAYHLPMSLHEEVDEGFSAAHFPPRAPSTTSSFRSLRHAPVREESVQRPPAGDPDDDPNDDDYETEASSSYDTADDEPRPGADLPGEEKGEHLMRAATLTLEEMGRYMQFLQYTAPRQPAWDPRQQHHLSLPAPRHAVRAPKLKDPDTFNGEDSSKLQPFLLQCGLQFAQRPWDFPDDDDKIIYVISYLRGPAAEWFQAFFLDGTPAPWDGDFSAFCAEIQTNFGPHDPVGDAEDKIESCRMRDTERIAMYIVRFNQLAALTRWDDAALAHRFYRGLPARIKDELARQEHNNDLNGVRDAARRVDARYWQREEERKRETPRQTPAGSARPPGKATGASSPSSTSPSSDTPKPHADKLGKDGKLNADERARRLKENLCLYCGGKGHQSKECKRRTSTSATGRASEVAPASDPEN</sequence>
<dbReference type="PANTHER" id="PTHR15503">
    <property type="entry name" value="LDOC1 RELATED"/>
    <property type="match status" value="1"/>
</dbReference>
<evidence type="ECO:0000256" key="3">
    <source>
        <dbReference type="SAM" id="MobiDB-lite"/>
    </source>
</evidence>
<feature type="compositionally biased region" description="Basic and acidic residues" evidence="3">
    <location>
        <begin position="338"/>
        <end position="350"/>
    </location>
</feature>
<reference evidence="5 6" key="1">
    <citation type="submission" date="2019-02" db="EMBL/GenBank/DDBJ databases">
        <title>Genome sequencing of the rare red list fungi Antrodiella citrinella (Flaviporus citrinellus).</title>
        <authorList>
            <person name="Buettner E."/>
            <person name="Kellner H."/>
        </authorList>
    </citation>
    <scope>NUCLEOTIDE SEQUENCE [LARGE SCALE GENOMIC DNA]</scope>
    <source>
        <strain evidence="5 6">DSM 108506</strain>
    </source>
</reference>
<dbReference type="InterPro" id="IPR001878">
    <property type="entry name" value="Znf_CCHC"/>
</dbReference>
<keyword evidence="2" id="KW-0862">Zinc</keyword>